<dbReference type="PANTHER" id="PTHR42678">
    <property type="entry name" value="AMIDASE"/>
    <property type="match status" value="1"/>
</dbReference>
<accession>A0ABR0T3T5</accession>
<dbReference type="Proteomes" id="UP001338125">
    <property type="component" value="Unassembled WGS sequence"/>
</dbReference>
<evidence type="ECO:0000313" key="3">
    <source>
        <dbReference type="Proteomes" id="UP001338125"/>
    </source>
</evidence>
<dbReference type="EMBL" id="JAVFKD010000001">
    <property type="protein sequence ID" value="KAK5998884.1"/>
    <property type="molecule type" value="Genomic_DNA"/>
</dbReference>
<reference evidence="2 3" key="1">
    <citation type="submission" date="2024-01" db="EMBL/GenBank/DDBJ databases">
        <title>Complete genome of Cladobotryum mycophilum ATHUM6906.</title>
        <authorList>
            <person name="Christinaki A.C."/>
            <person name="Myridakis A.I."/>
            <person name="Kouvelis V.N."/>
        </authorList>
    </citation>
    <scope>NUCLEOTIDE SEQUENCE [LARGE SCALE GENOMIC DNA]</scope>
    <source>
        <strain evidence="2 3">ATHUM6906</strain>
    </source>
</reference>
<protein>
    <submittedName>
        <fullName evidence="2">Amidase</fullName>
    </submittedName>
</protein>
<evidence type="ECO:0000259" key="1">
    <source>
        <dbReference type="Pfam" id="PF01425"/>
    </source>
</evidence>
<dbReference type="InterPro" id="IPR023631">
    <property type="entry name" value="Amidase_dom"/>
</dbReference>
<organism evidence="2 3">
    <name type="scientific">Cladobotryum mycophilum</name>
    <dbReference type="NCBI Taxonomy" id="491253"/>
    <lineage>
        <taxon>Eukaryota</taxon>
        <taxon>Fungi</taxon>
        <taxon>Dikarya</taxon>
        <taxon>Ascomycota</taxon>
        <taxon>Pezizomycotina</taxon>
        <taxon>Sordariomycetes</taxon>
        <taxon>Hypocreomycetidae</taxon>
        <taxon>Hypocreales</taxon>
        <taxon>Hypocreaceae</taxon>
        <taxon>Cladobotryum</taxon>
    </lineage>
</organism>
<sequence>MAEPQETSYPLALCRCCYFPWSIQLLLPVAWYDEARLHKARLHKIPQAKLEFPCLMYTSLEELRDGLDRGKFTSVDLTGAYFMRIEQLHPTTNAVIEISQEAMDIAARLDEERLEAKAKSIKLGPLHGIPILLKDNIATLDDMDTTAGSYALLGARVKEESTVASKLREAGAILIGKTNMTEWNGCRGHHIPDGWSARGGQTAGIYYPKHNPRGSSSGSAVATSAGLCWGAIGTDTSGSIIMPADANNVVGVRPTMGLTSRHMVIPFSSHTDTVGTFTQTVRDAAYFLSAIAGRDEKDEFTHHIPFNTIPDYVGACRLSGLKGKKIGVPRHLINLMMAQVDPILPLEIFDLALAMMYCAGAIIVDNIDLPGPLSYLEKSESYPLDQVDFRSDLVHRYLAGLKTNPNSIHSLTDLLNFTNCDDRERPQARDTGVWQEVLALKEPEVWRDWGMNFLDRSIAFGVHGVAGALDHYGLDAIVSPSVVAACIAPPAGLPVITVPLGRIDANTPEVPAAAGSLLDSAGNRPYGISFVGRGYSEEILFAIAYAYEQMTHARRKINPYLFAEADIPEAMEDKNAHYARVDADADAEAQLAAAETLTAMSARA</sequence>
<dbReference type="PANTHER" id="PTHR42678:SF34">
    <property type="entry name" value="OS04G0183300 PROTEIN"/>
    <property type="match status" value="1"/>
</dbReference>
<keyword evidence="3" id="KW-1185">Reference proteome</keyword>
<dbReference type="Gene3D" id="3.90.1300.10">
    <property type="entry name" value="Amidase signature (AS) domain"/>
    <property type="match status" value="1"/>
</dbReference>
<proteinExistence type="predicted"/>
<dbReference type="Pfam" id="PF01425">
    <property type="entry name" value="Amidase"/>
    <property type="match status" value="1"/>
</dbReference>
<name>A0ABR0T3T5_9HYPO</name>
<feature type="domain" description="Amidase" evidence="1">
    <location>
        <begin position="76"/>
        <end position="334"/>
    </location>
</feature>
<dbReference type="InterPro" id="IPR036928">
    <property type="entry name" value="AS_sf"/>
</dbReference>
<comment type="caution">
    <text evidence="2">The sequence shown here is derived from an EMBL/GenBank/DDBJ whole genome shotgun (WGS) entry which is preliminary data.</text>
</comment>
<dbReference type="SUPFAM" id="SSF75304">
    <property type="entry name" value="Amidase signature (AS) enzymes"/>
    <property type="match status" value="1"/>
</dbReference>
<gene>
    <name evidence="2" type="ORF">PT974_01268</name>
</gene>
<evidence type="ECO:0000313" key="2">
    <source>
        <dbReference type="EMBL" id="KAK5998884.1"/>
    </source>
</evidence>